<gene>
    <name evidence="3" type="ORF">B4135_3611</name>
</gene>
<dbReference type="GO" id="GO:0016853">
    <property type="term" value="F:isomerase activity"/>
    <property type="evidence" value="ECO:0007669"/>
    <property type="project" value="UniProtKB-KW"/>
</dbReference>
<keyword evidence="2" id="KW-0413">Isomerase</keyword>
<comment type="caution">
    <text evidence="3">The sequence shown here is derived from an EMBL/GenBank/DDBJ whole genome shotgun (WGS) entry which is preliminary data.</text>
</comment>
<evidence type="ECO:0000313" key="4">
    <source>
        <dbReference type="Proteomes" id="UP000075683"/>
    </source>
</evidence>
<dbReference type="PATRIC" id="fig|301148.3.peg.1653"/>
<evidence type="ECO:0000313" key="3">
    <source>
        <dbReference type="EMBL" id="KYD10132.1"/>
    </source>
</evidence>
<dbReference type="EMBL" id="LQYT01000121">
    <property type="protein sequence ID" value="KYD10132.1"/>
    <property type="molecule type" value="Genomic_DNA"/>
</dbReference>
<dbReference type="STRING" id="301148.B4135_3611"/>
<dbReference type="PANTHER" id="PTHR13774">
    <property type="entry name" value="PHENAZINE BIOSYNTHESIS PROTEIN"/>
    <property type="match status" value="1"/>
</dbReference>
<dbReference type="Gene3D" id="3.10.310.10">
    <property type="entry name" value="Diaminopimelate Epimerase, Chain A, domain 1"/>
    <property type="match status" value="1"/>
</dbReference>
<dbReference type="Proteomes" id="UP000075683">
    <property type="component" value="Unassembled WGS sequence"/>
</dbReference>
<sequence>MSRTAGFTILTTLLEFGETRAGSHFTDLRFCRFIRNLFPQIMMDHRFIIPILPVHSECGRSPRVYWRHDFRLKMSLTEEMAMELAIINPVTEQAFQGNPAAVCLLDGEKDGGWMQKVAKEIHMPVTAFIRRHKHEIPPPLVYPCGRNPDLRTWNAGEFVFSVGERACGKRETDWLPYKERRPSIRACGWLGPIGVSIHAPRANARP</sequence>
<reference evidence="3 4" key="1">
    <citation type="submission" date="2016-01" db="EMBL/GenBank/DDBJ databases">
        <title>Draft Genome Sequences of Seven Thermophilic Sporeformers Isolated from Foods.</title>
        <authorList>
            <person name="Berendsen E.M."/>
            <person name="Wells-Bennik M.H."/>
            <person name="Krawcyk A.O."/>
            <person name="De Jong A."/>
            <person name="Holsappel S."/>
            <person name="Eijlander R.T."/>
            <person name="Kuipers O.P."/>
        </authorList>
    </citation>
    <scope>NUCLEOTIDE SEQUENCE [LARGE SCALE GENOMIC DNA]</scope>
    <source>
        <strain evidence="3 4">B4135</strain>
    </source>
</reference>
<name>A0A150LEG5_9BACI</name>
<proteinExistence type="inferred from homology"/>
<dbReference type="PANTHER" id="PTHR13774:SF17">
    <property type="entry name" value="PHENAZINE BIOSYNTHESIS-LIKE DOMAIN-CONTAINING PROTEIN"/>
    <property type="match status" value="1"/>
</dbReference>
<protein>
    <submittedName>
        <fullName evidence="3">Uncharacterized protein</fullName>
    </submittedName>
</protein>
<dbReference type="InterPro" id="IPR003719">
    <property type="entry name" value="Phenazine_PhzF-like"/>
</dbReference>
<evidence type="ECO:0000256" key="1">
    <source>
        <dbReference type="ARBA" id="ARBA00008270"/>
    </source>
</evidence>
<comment type="similarity">
    <text evidence="1">Belongs to the PhzF family.</text>
</comment>
<organism evidence="3 4">
    <name type="scientific">Caldibacillus debilis</name>
    <dbReference type="NCBI Taxonomy" id="301148"/>
    <lineage>
        <taxon>Bacteria</taxon>
        <taxon>Bacillati</taxon>
        <taxon>Bacillota</taxon>
        <taxon>Bacilli</taxon>
        <taxon>Bacillales</taxon>
        <taxon>Bacillaceae</taxon>
        <taxon>Caldibacillus</taxon>
    </lineage>
</organism>
<dbReference type="GO" id="GO:0005737">
    <property type="term" value="C:cytoplasm"/>
    <property type="evidence" value="ECO:0007669"/>
    <property type="project" value="TreeGrafter"/>
</dbReference>
<evidence type="ECO:0000256" key="2">
    <source>
        <dbReference type="ARBA" id="ARBA00023235"/>
    </source>
</evidence>
<accession>A0A150LEG5</accession>
<dbReference type="Pfam" id="PF02567">
    <property type="entry name" value="PhzC-PhzF"/>
    <property type="match status" value="1"/>
</dbReference>
<dbReference type="SUPFAM" id="SSF54506">
    <property type="entry name" value="Diaminopimelate epimerase-like"/>
    <property type="match status" value="1"/>
</dbReference>
<dbReference type="AlphaFoldDB" id="A0A150LEG5"/>